<dbReference type="KEGG" id="mhz:Metho_1904"/>
<dbReference type="GeneID" id="14406417"/>
<dbReference type="STRING" id="867904.Metho_1904"/>
<dbReference type="HOGENOM" id="CLU_090389_10_2_2"/>
<sequence>MVNGNIIELNDSNWEEMLANQEKPMVVMFYLPECSHCKQIEPYFREYADEFGDSCTFIRMNGVESQVTAMKYGVRSAPTFKFFCTGKAIKEAVGLVSPSLLKNAIQELIEHGNECVLHSTPMPDEISPYE</sequence>
<dbReference type="RefSeq" id="WP_015325246.1">
    <property type="nucleotide sequence ID" value="NC_019977.1"/>
</dbReference>
<evidence type="ECO:0000313" key="3">
    <source>
        <dbReference type="Proteomes" id="UP000010866"/>
    </source>
</evidence>
<organism evidence="2 3">
    <name type="scientific">Methanomethylovorans hollandica (strain DSM 15978 / NBRC 107637 / DMS1)</name>
    <dbReference type="NCBI Taxonomy" id="867904"/>
    <lineage>
        <taxon>Archaea</taxon>
        <taxon>Methanobacteriati</taxon>
        <taxon>Methanobacteriota</taxon>
        <taxon>Stenosarchaea group</taxon>
        <taxon>Methanomicrobia</taxon>
        <taxon>Methanosarcinales</taxon>
        <taxon>Methanosarcinaceae</taxon>
        <taxon>Methanomethylovorans</taxon>
    </lineage>
</organism>
<dbReference type="CDD" id="cd02947">
    <property type="entry name" value="TRX_family"/>
    <property type="match status" value="1"/>
</dbReference>
<reference evidence="3" key="1">
    <citation type="submission" date="2012-02" db="EMBL/GenBank/DDBJ databases">
        <title>Complete sequence of chromosome of Methanomethylovorans hollandica DSM 15978.</title>
        <authorList>
            <person name="Lucas S."/>
            <person name="Copeland A."/>
            <person name="Lapidus A."/>
            <person name="Glavina del Rio T."/>
            <person name="Dalin E."/>
            <person name="Tice H."/>
            <person name="Bruce D."/>
            <person name="Goodwin L."/>
            <person name="Pitluck S."/>
            <person name="Peters L."/>
            <person name="Mikhailova N."/>
            <person name="Held B."/>
            <person name="Kyrpides N."/>
            <person name="Mavromatis K."/>
            <person name="Ivanova N."/>
            <person name="Brettin T."/>
            <person name="Detter J.C."/>
            <person name="Han C."/>
            <person name="Larimer F."/>
            <person name="Land M."/>
            <person name="Hauser L."/>
            <person name="Markowitz V."/>
            <person name="Cheng J.-F."/>
            <person name="Hugenholtz P."/>
            <person name="Woyke T."/>
            <person name="Wu D."/>
            <person name="Spring S."/>
            <person name="Schroeder M."/>
            <person name="Brambilla E."/>
            <person name="Klenk H.-P."/>
            <person name="Eisen J.A."/>
        </authorList>
    </citation>
    <scope>NUCLEOTIDE SEQUENCE [LARGE SCALE GENOMIC DNA]</scope>
    <source>
        <strain evidence="3">DSM 15978 / NBRC 107637 / DMS1</strain>
    </source>
</reference>
<protein>
    <submittedName>
        <fullName evidence="2">Thioredoxin domain-containing protein</fullName>
    </submittedName>
</protein>
<dbReference type="Pfam" id="PF00085">
    <property type="entry name" value="Thioredoxin"/>
    <property type="match status" value="1"/>
</dbReference>
<proteinExistence type="predicted"/>
<dbReference type="PANTHER" id="PTHR45663:SF11">
    <property type="entry name" value="GEO12009P1"/>
    <property type="match status" value="1"/>
</dbReference>
<evidence type="ECO:0000259" key="1">
    <source>
        <dbReference type="PROSITE" id="PS51352"/>
    </source>
</evidence>
<feature type="domain" description="Thioredoxin" evidence="1">
    <location>
        <begin position="1"/>
        <end position="110"/>
    </location>
</feature>
<dbReference type="PROSITE" id="PS51352">
    <property type="entry name" value="THIOREDOXIN_2"/>
    <property type="match status" value="1"/>
</dbReference>
<dbReference type="InterPro" id="IPR013766">
    <property type="entry name" value="Thioredoxin_domain"/>
</dbReference>
<accession>L0KY90</accession>
<dbReference type="GO" id="GO:0005737">
    <property type="term" value="C:cytoplasm"/>
    <property type="evidence" value="ECO:0007669"/>
    <property type="project" value="TreeGrafter"/>
</dbReference>
<dbReference type="AlphaFoldDB" id="L0KY90"/>
<gene>
    <name evidence="2" type="ordered locus">Metho_1904</name>
</gene>
<keyword evidence="3" id="KW-1185">Reference proteome</keyword>
<dbReference type="Gene3D" id="3.40.30.10">
    <property type="entry name" value="Glutaredoxin"/>
    <property type="match status" value="1"/>
</dbReference>
<dbReference type="GO" id="GO:0015035">
    <property type="term" value="F:protein-disulfide reductase activity"/>
    <property type="evidence" value="ECO:0007669"/>
    <property type="project" value="TreeGrafter"/>
</dbReference>
<dbReference type="PANTHER" id="PTHR45663">
    <property type="entry name" value="GEO12009P1"/>
    <property type="match status" value="1"/>
</dbReference>
<dbReference type="OrthoDB" id="35385at2157"/>
<dbReference type="SUPFAM" id="SSF52833">
    <property type="entry name" value="Thioredoxin-like"/>
    <property type="match status" value="1"/>
</dbReference>
<dbReference type="Proteomes" id="UP000010866">
    <property type="component" value="Chromosome"/>
</dbReference>
<dbReference type="InterPro" id="IPR036249">
    <property type="entry name" value="Thioredoxin-like_sf"/>
</dbReference>
<dbReference type="EMBL" id="CP003362">
    <property type="protein sequence ID" value="AGB50081.1"/>
    <property type="molecule type" value="Genomic_DNA"/>
</dbReference>
<name>L0KY90_METHD</name>
<evidence type="ECO:0000313" key="2">
    <source>
        <dbReference type="EMBL" id="AGB50081.1"/>
    </source>
</evidence>